<reference evidence="6 7" key="1">
    <citation type="journal article" date="2021" name="Sci. Rep.">
        <title>Chromosome anchoring in Senegalese sole (Solea senegalensis) reveals sex-associated markers and genome rearrangements in flatfish.</title>
        <authorList>
            <person name="Guerrero-Cozar I."/>
            <person name="Gomez-Garrido J."/>
            <person name="Berbel C."/>
            <person name="Martinez-Blanch J.F."/>
            <person name="Alioto T."/>
            <person name="Claros M.G."/>
            <person name="Gagnaire P.A."/>
            <person name="Manchado M."/>
        </authorList>
    </citation>
    <scope>NUCLEOTIDE SEQUENCE [LARGE SCALE GENOMIC DNA]</scope>
    <source>
        <strain evidence="6">Sse05_10M</strain>
    </source>
</reference>
<comment type="subcellular location">
    <subcellularLocation>
        <location evidence="1">Membrane</location>
        <topology evidence="1">Single-pass type I membrane protein</topology>
    </subcellularLocation>
</comment>
<feature type="transmembrane region" description="Helical" evidence="3">
    <location>
        <begin position="690"/>
        <end position="713"/>
    </location>
</feature>
<dbReference type="GO" id="GO:0009897">
    <property type="term" value="C:external side of plasma membrane"/>
    <property type="evidence" value="ECO:0007669"/>
    <property type="project" value="TreeGrafter"/>
</dbReference>
<dbReference type="Pfam" id="PF22012">
    <property type="entry name" value="TSLPR_D1"/>
    <property type="match status" value="1"/>
</dbReference>
<keyword evidence="3" id="KW-0472">Membrane</keyword>
<keyword evidence="3" id="KW-1133">Transmembrane helix</keyword>
<proteinExistence type="predicted"/>
<evidence type="ECO:0000256" key="4">
    <source>
        <dbReference type="SAM" id="SignalP"/>
    </source>
</evidence>
<dbReference type="Proteomes" id="UP000693946">
    <property type="component" value="Linkage Group LG3"/>
</dbReference>
<feature type="transmembrane region" description="Helical" evidence="3">
    <location>
        <begin position="393"/>
        <end position="410"/>
    </location>
</feature>
<dbReference type="InterPro" id="IPR003961">
    <property type="entry name" value="FN3_dom"/>
</dbReference>
<dbReference type="AlphaFoldDB" id="A0AAV6QRV9"/>
<sequence>MTTITLTFAAVLTVLHCSADQLPPPTNLKCNLPDQISVNLTWSWQRPSNLPENCKIYYVISYPEGPQRTNAKYFEHRCPMNVHNYTVKAVGVESCNGWTPSTPVPIINQMLQDKVVKDFRCVPRSSGMNCSWIPKDRSLDLTFSYCDCSSNSKVCKPVKDCDLYTSGIRNGCLMKEISPNELEIGFLVKSTNGLDVIKPVFVLPSPKLKVTAIRDLLILSWTPPNVGPWDCPWEYELCFTECGRKQSCRNITSMSRNMSYDENCMYTFRSRVFPSRLYCRLLSSNFSEDVKYGMTKPPDTTLTMIAIVIPIILFICVILSCYCFWKHSDIICANPPDPSTILKEMMSGNKEHELTATTRNPSDALRTASDPHGKWELHGLKLGKETYYRKGKAMIPFHGFALFFLGHYFLQAECQTGQKLSFMWTSELEGILTLAPTKPLMANCSYRFFSVTNENSSGQYSTSTSPYLTFDEAMEGGYVHFSVETVCNGRRSNKTVLNITYPEMVKNVKCFVYSSENTSCSWDLAVPKSFVRFYYRLINTDSAPLQECPSYIYAKGLMTGCELPANLMDHVHILFNGTANKTFFRNTFARLLKDVRLPALEWTVKKTGNKFNISWVPPTIKIGFVRYLINYTECNKPLYKEIKEVETTSYNQLEVVPHCQYHMTIKSEHLRFKTPPSEEKYFDAETSPNALIYATAVIPLMFAVLAVLMLVFCRRNKDRIFPKVPQPRDLLSDIADNNNKSNLHLSAEDIENCKVMLVMDSEVNKPVLH</sequence>
<dbReference type="PANTHER" id="PTHR23037">
    <property type="entry name" value="CYTOKINE RECEPTOR"/>
    <property type="match status" value="1"/>
</dbReference>
<dbReference type="EMBL" id="JAGKHQ010000015">
    <property type="protein sequence ID" value="KAG7495863.1"/>
    <property type="molecule type" value="Genomic_DNA"/>
</dbReference>
<organism evidence="6 7">
    <name type="scientific">Solea senegalensis</name>
    <name type="common">Senegalese sole</name>
    <dbReference type="NCBI Taxonomy" id="28829"/>
    <lineage>
        <taxon>Eukaryota</taxon>
        <taxon>Metazoa</taxon>
        <taxon>Chordata</taxon>
        <taxon>Craniata</taxon>
        <taxon>Vertebrata</taxon>
        <taxon>Euteleostomi</taxon>
        <taxon>Actinopterygii</taxon>
        <taxon>Neopterygii</taxon>
        <taxon>Teleostei</taxon>
        <taxon>Neoteleostei</taxon>
        <taxon>Acanthomorphata</taxon>
        <taxon>Carangaria</taxon>
        <taxon>Pleuronectiformes</taxon>
        <taxon>Pleuronectoidei</taxon>
        <taxon>Soleidae</taxon>
        <taxon>Solea</taxon>
    </lineage>
</organism>
<keyword evidence="3" id="KW-0812">Transmembrane</keyword>
<dbReference type="PANTHER" id="PTHR23037:SF46">
    <property type="entry name" value="INTERLEUKIN 5 RECEPTOR SUBUNIT ALPHA"/>
    <property type="match status" value="1"/>
</dbReference>
<dbReference type="GO" id="GO:0004896">
    <property type="term" value="F:cytokine receptor activity"/>
    <property type="evidence" value="ECO:0007669"/>
    <property type="project" value="TreeGrafter"/>
</dbReference>
<accession>A0AAV6QRV9</accession>
<evidence type="ECO:0000259" key="5">
    <source>
        <dbReference type="Pfam" id="PF22012"/>
    </source>
</evidence>
<comment type="caution">
    <text evidence="6">The sequence shown here is derived from an EMBL/GenBank/DDBJ whole genome shotgun (WGS) entry which is preliminary data.</text>
</comment>
<evidence type="ECO:0000313" key="7">
    <source>
        <dbReference type="Proteomes" id="UP000693946"/>
    </source>
</evidence>
<keyword evidence="6" id="KW-0675">Receptor</keyword>
<gene>
    <name evidence="6" type="ORF">JOB18_006840</name>
</gene>
<keyword evidence="2" id="KW-0325">Glycoprotein</keyword>
<evidence type="ECO:0000256" key="1">
    <source>
        <dbReference type="ARBA" id="ARBA00004479"/>
    </source>
</evidence>
<evidence type="ECO:0000256" key="2">
    <source>
        <dbReference type="ARBA" id="ARBA00023180"/>
    </source>
</evidence>
<feature type="transmembrane region" description="Helical" evidence="3">
    <location>
        <begin position="302"/>
        <end position="325"/>
    </location>
</feature>
<evidence type="ECO:0000256" key="3">
    <source>
        <dbReference type="SAM" id="Phobius"/>
    </source>
</evidence>
<protein>
    <submittedName>
        <fullName evidence="6">Interleukin-13 receptor subunit alpha-1-like</fullName>
    </submittedName>
</protein>
<feature type="signal peptide" evidence="4">
    <location>
        <begin position="1"/>
        <end position="19"/>
    </location>
</feature>
<name>A0AAV6QRV9_SOLSE</name>
<dbReference type="InterPro" id="IPR053856">
    <property type="entry name" value="TSLPR_D1"/>
</dbReference>
<feature type="chain" id="PRO_5043417281" evidence="4">
    <location>
        <begin position="20"/>
        <end position="769"/>
    </location>
</feature>
<dbReference type="CDD" id="cd00063">
    <property type="entry name" value="FN3"/>
    <property type="match status" value="1"/>
</dbReference>
<evidence type="ECO:0000313" key="6">
    <source>
        <dbReference type="EMBL" id="KAG7495863.1"/>
    </source>
</evidence>
<keyword evidence="7" id="KW-1185">Reference proteome</keyword>
<keyword evidence="4" id="KW-0732">Signal</keyword>
<feature type="domain" description="Cytokine receptor-like factor 2-like" evidence="5">
    <location>
        <begin position="508"/>
        <end position="567"/>
    </location>
</feature>